<feature type="compositionally biased region" description="Basic and acidic residues" evidence="1">
    <location>
        <begin position="128"/>
        <end position="151"/>
    </location>
</feature>
<dbReference type="PANTHER" id="PTHR45945:SF1">
    <property type="entry name" value="REGULATOR OF G-PROTEIN SIGNALING 12"/>
    <property type="match status" value="1"/>
</dbReference>
<feature type="compositionally biased region" description="Basic and acidic residues" evidence="1">
    <location>
        <begin position="31"/>
        <end position="49"/>
    </location>
</feature>
<dbReference type="Pfam" id="PF02188">
    <property type="entry name" value="GoLoco"/>
    <property type="match status" value="1"/>
</dbReference>
<dbReference type="SMART" id="SM00390">
    <property type="entry name" value="GoLoco"/>
    <property type="match status" value="1"/>
</dbReference>
<dbReference type="AlphaFoldDB" id="A0A8T2NTS0"/>
<feature type="region of interest" description="Disordered" evidence="1">
    <location>
        <begin position="1"/>
        <end position="155"/>
    </location>
</feature>
<dbReference type="InterPro" id="IPR003109">
    <property type="entry name" value="GoLoco_motif"/>
</dbReference>
<evidence type="ECO:0000313" key="3">
    <source>
        <dbReference type="Proteomes" id="UP000824540"/>
    </source>
</evidence>
<sequence length="343" mass="36782">MTPVSPRQSGEKRRGAAVSTDTTAAAGSRGGCEERRWFMLGPERRESKAKTCLIKKPRTSLDNKKSVGNSKDFLRDGSSLVTPRALSPHPVHPPHSGQVLGRTPSPPTPAAPNLGDEKPSAKSSSVKARGENSKAAREAHHFTHDESVGKVERRKQKKINIDEAEEFFELISKAQSNRADDQRGLLNKEDLVLPDFLRLAPEPACSTPRRGKENSAGALNASHHSQSLDSTLSPRDPPAGPFHAPVSPIAHHTDPRAGPPWPQTSSDWRNDTVQTVEDESMADLTLVGEGDITSPNSTLLPPSPMPALHQLSLSRANCTAPSPCHGANESPADPLPSSGTSRV</sequence>
<dbReference type="GO" id="GO:0005737">
    <property type="term" value="C:cytoplasm"/>
    <property type="evidence" value="ECO:0007669"/>
    <property type="project" value="TreeGrafter"/>
</dbReference>
<evidence type="ECO:0000313" key="2">
    <source>
        <dbReference type="EMBL" id="KAG9342501.1"/>
    </source>
</evidence>
<dbReference type="InterPro" id="IPR046995">
    <property type="entry name" value="RGS10/12/14-like"/>
</dbReference>
<proteinExistence type="predicted"/>
<dbReference type="PANTHER" id="PTHR45945">
    <property type="entry name" value="REGULATOR OF G-PROTEIN SIGNALING LOCO"/>
    <property type="match status" value="1"/>
</dbReference>
<gene>
    <name evidence="2" type="ORF">JZ751_016504</name>
</gene>
<comment type="caution">
    <text evidence="2">The sequence shown here is derived from an EMBL/GenBank/DDBJ whole genome shotgun (WGS) entry which is preliminary data.</text>
</comment>
<keyword evidence="3" id="KW-1185">Reference proteome</keyword>
<dbReference type="PROSITE" id="PS50877">
    <property type="entry name" value="GOLOCO"/>
    <property type="match status" value="1"/>
</dbReference>
<feature type="region of interest" description="Disordered" evidence="1">
    <location>
        <begin position="288"/>
        <end position="343"/>
    </location>
</feature>
<feature type="compositionally biased region" description="Polar residues" evidence="1">
    <location>
        <begin position="222"/>
        <end position="233"/>
    </location>
</feature>
<dbReference type="Pfam" id="PF16611">
    <property type="entry name" value="RGS12_us2"/>
    <property type="match status" value="1"/>
</dbReference>
<organism evidence="2 3">
    <name type="scientific">Albula glossodonta</name>
    <name type="common">roundjaw bonefish</name>
    <dbReference type="NCBI Taxonomy" id="121402"/>
    <lineage>
        <taxon>Eukaryota</taxon>
        <taxon>Metazoa</taxon>
        <taxon>Chordata</taxon>
        <taxon>Craniata</taxon>
        <taxon>Vertebrata</taxon>
        <taxon>Euteleostomi</taxon>
        <taxon>Actinopterygii</taxon>
        <taxon>Neopterygii</taxon>
        <taxon>Teleostei</taxon>
        <taxon>Albuliformes</taxon>
        <taxon>Albulidae</taxon>
        <taxon>Albula</taxon>
    </lineage>
</organism>
<dbReference type="GO" id="GO:0008277">
    <property type="term" value="P:regulation of G protein-coupled receptor signaling pathway"/>
    <property type="evidence" value="ECO:0007669"/>
    <property type="project" value="TreeGrafter"/>
</dbReference>
<dbReference type="Proteomes" id="UP000824540">
    <property type="component" value="Unassembled WGS sequence"/>
</dbReference>
<dbReference type="OrthoDB" id="196547at2759"/>
<evidence type="ECO:0000256" key="1">
    <source>
        <dbReference type="SAM" id="MobiDB-lite"/>
    </source>
</evidence>
<protein>
    <submittedName>
        <fullName evidence="2">Uncharacterized protein</fullName>
    </submittedName>
</protein>
<name>A0A8T2NTS0_9TELE</name>
<dbReference type="Pfam" id="PF16612">
    <property type="entry name" value="RGS12_usC"/>
    <property type="match status" value="1"/>
</dbReference>
<accession>A0A8T2NTS0</accession>
<dbReference type="EMBL" id="JAFBMS010000028">
    <property type="protein sequence ID" value="KAG9342501.1"/>
    <property type="molecule type" value="Genomic_DNA"/>
</dbReference>
<feature type="compositionally biased region" description="Polar residues" evidence="1">
    <location>
        <begin position="311"/>
        <end position="320"/>
    </location>
</feature>
<reference evidence="2" key="1">
    <citation type="thesis" date="2021" institute="BYU ScholarsArchive" country="Provo, UT, USA">
        <title>Applications of and Algorithms for Genome Assembly and Genomic Analyses with an Emphasis on Marine Teleosts.</title>
        <authorList>
            <person name="Pickett B.D."/>
        </authorList>
    </citation>
    <scope>NUCLEOTIDE SEQUENCE</scope>
    <source>
        <strain evidence="2">HI-2016</strain>
    </source>
</reference>
<dbReference type="GO" id="GO:0005634">
    <property type="term" value="C:nucleus"/>
    <property type="evidence" value="ECO:0007669"/>
    <property type="project" value="TreeGrafter"/>
</dbReference>
<dbReference type="GO" id="GO:0005096">
    <property type="term" value="F:GTPase activator activity"/>
    <property type="evidence" value="ECO:0007669"/>
    <property type="project" value="InterPro"/>
</dbReference>
<dbReference type="GO" id="GO:0005886">
    <property type="term" value="C:plasma membrane"/>
    <property type="evidence" value="ECO:0007669"/>
    <property type="project" value="TreeGrafter"/>
</dbReference>
<feature type="region of interest" description="Disordered" evidence="1">
    <location>
        <begin position="201"/>
        <end position="270"/>
    </location>
</feature>